<dbReference type="PANTHER" id="PTHR46312:SF2">
    <property type="entry name" value="NUCLEOTIDE-BINDING OLIGOMERIZATION DOMAIN-CONTAINING PROTEIN 2-LIKE"/>
    <property type="match status" value="1"/>
</dbReference>
<dbReference type="InterPro" id="IPR007111">
    <property type="entry name" value="NACHT_NTPase"/>
</dbReference>
<keyword evidence="3" id="KW-1185">Reference proteome</keyword>
<dbReference type="Pfam" id="PF05729">
    <property type="entry name" value="NACHT"/>
    <property type="match status" value="1"/>
</dbReference>
<feature type="domain" description="NACHT" evidence="1">
    <location>
        <begin position="2"/>
        <end position="126"/>
    </location>
</feature>
<dbReference type="EMBL" id="JSWE01000221">
    <property type="protein sequence ID" value="KIE04193.1"/>
    <property type="molecule type" value="Genomic_DNA"/>
</dbReference>
<organism evidence="2 3">
    <name type="scientific">Candidatus Jidaibacter acanthamoebae</name>
    <dbReference type="NCBI Taxonomy" id="86105"/>
    <lineage>
        <taxon>Bacteria</taxon>
        <taxon>Pseudomonadati</taxon>
        <taxon>Pseudomonadota</taxon>
        <taxon>Alphaproteobacteria</taxon>
        <taxon>Rickettsiales</taxon>
        <taxon>Candidatus Midichloriaceae</taxon>
        <taxon>Candidatus Jidaibacter</taxon>
    </lineage>
</organism>
<comment type="caution">
    <text evidence="2">The sequence shown here is derived from an EMBL/GenBank/DDBJ whole genome shotgun (WGS) entry which is preliminary data.</text>
</comment>
<dbReference type="Gene3D" id="3.40.50.300">
    <property type="entry name" value="P-loop containing nucleotide triphosphate hydrolases"/>
    <property type="match status" value="1"/>
</dbReference>
<name>A0A0C1QJ05_9RICK</name>
<evidence type="ECO:0000259" key="1">
    <source>
        <dbReference type="PROSITE" id="PS50837"/>
    </source>
</evidence>
<evidence type="ECO:0000313" key="2">
    <source>
        <dbReference type="EMBL" id="KIE04193.1"/>
    </source>
</evidence>
<protein>
    <recommendedName>
        <fullName evidence="1">NACHT domain-containing protein</fullName>
    </recommendedName>
</protein>
<dbReference type="SUPFAM" id="SSF52540">
    <property type="entry name" value="P-loop containing nucleoside triphosphate hydrolases"/>
    <property type="match status" value="1"/>
</dbReference>
<dbReference type="PANTHER" id="PTHR46312">
    <property type="entry name" value="NACHT DOMAIN-CONTAINING PROTEIN"/>
    <property type="match status" value="1"/>
</dbReference>
<feature type="non-terminal residue" evidence="2">
    <location>
        <position position="126"/>
    </location>
</feature>
<sequence length="126" mass="14531">MKKLAIYGRAGIGKSTLCQYISVRWSGGNLWNDKYKGVIWLPLRKIASELKNWQEDISLAEVIREHCMGGRERYKPSVEAIDNFIGNFSDILFILDGYDEIAPIVDNLENREGEKIRRILKEILTD</sequence>
<dbReference type="PROSITE" id="PS50837">
    <property type="entry name" value="NACHT"/>
    <property type="match status" value="1"/>
</dbReference>
<gene>
    <name evidence="2" type="ORF">NF27_JD00010</name>
</gene>
<dbReference type="Proteomes" id="UP000031258">
    <property type="component" value="Unassembled WGS sequence"/>
</dbReference>
<dbReference type="STRING" id="86105.NF27_JD00010"/>
<dbReference type="InterPro" id="IPR027417">
    <property type="entry name" value="P-loop_NTPase"/>
</dbReference>
<dbReference type="AlphaFoldDB" id="A0A0C1QJ05"/>
<reference evidence="2 3" key="1">
    <citation type="submission" date="2014-11" db="EMBL/GenBank/DDBJ databases">
        <title>A Rickettsiales Symbiont of Amoebae With Ancient Features.</title>
        <authorList>
            <person name="Schulz F."/>
            <person name="Martijn J."/>
            <person name="Wascher F."/>
            <person name="Kostanjsek R."/>
            <person name="Ettema T.J."/>
            <person name="Horn M."/>
        </authorList>
    </citation>
    <scope>NUCLEOTIDE SEQUENCE [LARGE SCALE GENOMIC DNA]</scope>
    <source>
        <strain evidence="2 3">UWC36</strain>
    </source>
</reference>
<proteinExistence type="predicted"/>
<accession>A0A0C1QJ05</accession>
<evidence type="ECO:0000313" key="3">
    <source>
        <dbReference type="Proteomes" id="UP000031258"/>
    </source>
</evidence>